<evidence type="ECO:0000256" key="1">
    <source>
        <dbReference type="SAM" id="Coils"/>
    </source>
</evidence>
<organism evidence="3 4">
    <name type="scientific">Triparma columacea</name>
    <dbReference type="NCBI Taxonomy" id="722753"/>
    <lineage>
        <taxon>Eukaryota</taxon>
        <taxon>Sar</taxon>
        <taxon>Stramenopiles</taxon>
        <taxon>Ochrophyta</taxon>
        <taxon>Bolidophyceae</taxon>
        <taxon>Parmales</taxon>
        <taxon>Triparmaceae</taxon>
        <taxon>Triparma</taxon>
    </lineage>
</organism>
<keyword evidence="4" id="KW-1185">Reference proteome</keyword>
<name>A0A9W7GI60_9STRA</name>
<sequence>MSSRASFLSNSVKGGNGSTTSSFQFMTSQEKEKYQDFETFRSAFAKAKVSKIARAREALSTKDPVQFLNKAYYKEWGEKEETSDMPLYLQKIVKLQDKAGKWLPSKELYSALGGSIPDPPEGISPWRWCCAMVMAFMRRHPEHIDELRESYKKGLEWTEPRIIETAREALPPLNPYYQLDEEMVKKGKWKDSVSRSYELGGYQNFIPESLRTKRENAEKEMKDAVEREQKAKADAEEAKRLKAVGAQMNDKKIRAVYKKEERDKMEQDRMRKLRFYKNEDKRQPLLGVEFKRLAKAKNFTELKKRWESTCSMDEEMNRLKVVKKEQSQRKPWDGSIPAVEHALAKRAPLGHNLAKNSKAITGPSPLAIAAKERAHARVLEKQNRNKKPLTSLQKAILDTEKNSKQFKFEAAEKQEILKVALDRAQSSVVTKIMEYEDYIRSIKRALESSVASYRKARVVAGRQQSFDRLTAMLGVPRQATMGYQDWRGQYIKGVVLITVELIEAVGIWREATLAAQGKLGARNEFGELLDHGTPIPFTWNGKNILLQIPTGLDFLSKCDELVKWFGNDFTFHRNPFMLAVPLDDRPVTPIKATRTVTIDGIEVEKAIPSLQKEAEDQRLYFEHCEKIYADGGSWWPSEGGKKMHESLKRRVRSAEKVITLEEAITSWESRR</sequence>
<evidence type="ECO:0000313" key="4">
    <source>
        <dbReference type="Proteomes" id="UP001165065"/>
    </source>
</evidence>
<evidence type="ECO:0000256" key="2">
    <source>
        <dbReference type="SAM" id="MobiDB-lite"/>
    </source>
</evidence>
<dbReference type="AlphaFoldDB" id="A0A9W7GI60"/>
<feature type="region of interest" description="Disordered" evidence="2">
    <location>
        <begin position="1"/>
        <end position="20"/>
    </location>
</feature>
<dbReference type="EMBL" id="BRYA01000276">
    <property type="protein sequence ID" value="GMI46027.1"/>
    <property type="molecule type" value="Genomic_DNA"/>
</dbReference>
<feature type="compositionally biased region" description="Polar residues" evidence="2">
    <location>
        <begin position="1"/>
        <end position="13"/>
    </location>
</feature>
<dbReference type="Proteomes" id="UP001165065">
    <property type="component" value="Unassembled WGS sequence"/>
</dbReference>
<feature type="coiled-coil region" evidence="1">
    <location>
        <begin position="214"/>
        <end position="241"/>
    </location>
</feature>
<dbReference type="OrthoDB" id="189929at2759"/>
<proteinExistence type="predicted"/>
<gene>
    <name evidence="3" type="ORF">TrCOL_g12743</name>
</gene>
<accession>A0A9W7GI60</accession>
<keyword evidence="1" id="KW-0175">Coiled coil</keyword>
<evidence type="ECO:0000313" key="3">
    <source>
        <dbReference type="EMBL" id="GMI46027.1"/>
    </source>
</evidence>
<reference evidence="4" key="1">
    <citation type="journal article" date="2023" name="Commun. Biol.">
        <title>Genome analysis of Parmales, the sister group of diatoms, reveals the evolutionary specialization of diatoms from phago-mixotrophs to photoautotrophs.</title>
        <authorList>
            <person name="Ban H."/>
            <person name="Sato S."/>
            <person name="Yoshikawa S."/>
            <person name="Yamada K."/>
            <person name="Nakamura Y."/>
            <person name="Ichinomiya M."/>
            <person name="Sato N."/>
            <person name="Blanc-Mathieu R."/>
            <person name="Endo H."/>
            <person name="Kuwata A."/>
            <person name="Ogata H."/>
        </authorList>
    </citation>
    <scope>NUCLEOTIDE SEQUENCE [LARGE SCALE GENOMIC DNA]</scope>
</reference>
<comment type="caution">
    <text evidence="3">The sequence shown here is derived from an EMBL/GenBank/DDBJ whole genome shotgun (WGS) entry which is preliminary data.</text>
</comment>
<protein>
    <submittedName>
        <fullName evidence="3">Uncharacterized protein</fullName>
    </submittedName>
</protein>